<evidence type="ECO:0000259" key="1">
    <source>
        <dbReference type="Pfam" id="PF13358"/>
    </source>
</evidence>
<dbReference type="Proteomes" id="UP001150062">
    <property type="component" value="Unassembled WGS sequence"/>
</dbReference>
<evidence type="ECO:0000313" key="3">
    <source>
        <dbReference type="Proteomes" id="UP001150062"/>
    </source>
</evidence>
<dbReference type="InterPro" id="IPR038717">
    <property type="entry name" value="Tc1-like_DDE_dom"/>
</dbReference>
<dbReference type="Pfam" id="PF13358">
    <property type="entry name" value="DDE_3"/>
    <property type="match status" value="1"/>
</dbReference>
<gene>
    <name evidence="2" type="ORF">M0813_06997</name>
</gene>
<proteinExistence type="predicted"/>
<dbReference type="InterPro" id="IPR036397">
    <property type="entry name" value="RNaseH_sf"/>
</dbReference>
<dbReference type="Gene3D" id="3.30.420.10">
    <property type="entry name" value="Ribonuclease H-like superfamily/Ribonuclease H"/>
    <property type="match status" value="1"/>
</dbReference>
<sequence length="157" mass="18259">MSVMVWGGISWHGKTEIVFTKGFYKNSKSGINSKVDTNILKHDLLPFVKKKYQDENWEFLQDNAPIHKSKFALKWSNGNSIQFIVFPPGSPDLNPIEKIWKELNDMVETDNPSSLKELKFSIKKNWKKIKMKKIHAQIRHMKAIITKVIDNNGEFLD</sequence>
<dbReference type="PANTHER" id="PTHR23022:SF134">
    <property type="entry name" value="TRANSPOSABLE ELEMENT TC1 TRANSPOSASE"/>
    <property type="match status" value="1"/>
</dbReference>
<organism evidence="2 3">
    <name type="scientific">Anaeramoeba flamelloides</name>
    <dbReference type="NCBI Taxonomy" id="1746091"/>
    <lineage>
        <taxon>Eukaryota</taxon>
        <taxon>Metamonada</taxon>
        <taxon>Anaeramoebidae</taxon>
        <taxon>Anaeramoeba</taxon>
    </lineage>
</organism>
<comment type="caution">
    <text evidence="2">The sequence shown here is derived from an EMBL/GenBank/DDBJ whole genome shotgun (WGS) entry which is preliminary data.</text>
</comment>
<evidence type="ECO:0000313" key="2">
    <source>
        <dbReference type="EMBL" id="KAJ6230358.1"/>
    </source>
</evidence>
<protein>
    <submittedName>
        <fullName evidence="2">Transposable element-related</fullName>
    </submittedName>
</protein>
<accession>A0ABQ8XFE3</accession>
<dbReference type="InterPro" id="IPR052338">
    <property type="entry name" value="Transposase_5"/>
</dbReference>
<feature type="domain" description="Tc1-like transposase DDE" evidence="1">
    <location>
        <begin position="47"/>
        <end position="119"/>
    </location>
</feature>
<dbReference type="EMBL" id="JAOAOG010000313">
    <property type="protein sequence ID" value="KAJ6230358.1"/>
    <property type="molecule type" value="Genomic_DNA"/>
</dbReference>
<keyword evidence="3" id="KW-1185">Reference proteome</keyword>
<reference evidence="2" key="1">
    <citation type="submission" date="2022-08" db="EMBL/GenBank/DDBJ databases">
        <title>Novel sulfate-reducing endosymbionts in the free-living metamonad Anaeramoeba.</title>
        <authorList>
            <person name="Jerlstrom-Hultqvist J."/>
            <person name="Cepicka I."/>
            <person name="Gallot-Lavallee L."/>
            <person name="Salas-Leiva D."/>
            <person name="Curtis B.A."/>
            <person name="Zahonova K."/>
            <person name="Pipaliya S."/>
            <person name="Dacks J."/>
            <person name="Roger A.J."/>
        </authorList>
    </citation>
    <scope>NUCLEOTIDE SEQUENCE</scope>
    <source>
        <strain evidence="2">Schooner1</strain>
    </source>
</reference>
<dbReference type="PANTHER" id="PTHR23022">
    <property type="entry name" value="TRANSPOSABLE ELEMENT-RELATED"/>
    <property type="match status" value="1"/>
</dbReference>
<name>A0ABQ8XFE3_9EUKA</name>